<sequence length="158" mass="17785">MREYRYHREAWHGRLAAALDNMSTSPPLWQWMATGTSGWGMDGNPPGRVTVRWASKVRNGIQLDSQGQDVGGGNELELEACQRERSLNDFGDRRSRSVRANIKTRRTNASITSPCLPFLHHLASPVHGIASSHCWWALALRFPAPAFHRHTHTVPQPL</sequence>
<dbReference type="AlphaFoldDB" id="A0A4Y7TJP0"/>
<reference evidence="1 2" key="1">
    <citation type="journal article" date="2019" name="Nat. Ecol. Evol.">
        <title>Megaphylogeny resolves global patterns of mushroom evolution.</title>
        <authorList>
            <person name="Varga T."/>
            <person name="Krizsan K."/>
            <person name="Foldi C."/>
            <person name="Dima B."/>
            <person name="Sanchez-Garcia M."/>
            <person name="Sanchez-Ramirez S."/>
            <person name="Szollosi G.J."/>
            <person name="Szarkandi J.G."/>
            <person name="Papp V."/>
            <person name="Albert L."/>
            <person name="Andreopoulos W."/>
            <person name="Angelini C."/>
            <person name="Antonin V."/>
            <person name="Barry K.W."/>
            <person name="Bougher N.L."/>
            <person name="Buchanan P."/>
            <person name="Buyck B."/>
            <person name="Bense V."/>
            <person name="Catcheside P."/>
            <person name="Chovatia M."/>
            <person name="Cooper J."/>
            <person name="Damon W."/>
            <person name="Desjardin D."/>
            <person name="Finy P."/>
            <person name="Geml J."/>
            <person name="Haridas S."/>
            <person name="Hughes K."/>
            <person name="Justo A."/>
            <person name="Karasinski D."/>
            <person name="Kautmanova I."/>
            <person name="Kiss B."/>
            <person name="Kocsube S."/>
            <person name="Kotiranta H."/>
            <person name="LaButti K.M."/>
            <person name="Lechner B.E."/>
            <person name="Liimatainen K."/>
            <person name="Lipzen A."/>
            <person name="Lukacs Z."/>
            <person name="Mihaltcheva S."/>
            <person name="Morgado L.N."/>
            <person name="Niskanen T."/>
            <person name="Noordeloos M.E."/>
            <person name="Ohm R.A."/>
            <person name="Ortiz-Santana B."/>
            <person name="Ovrebo C."/>
            <person name="Racz N."/>
            <person name="Riley R."/>
            <person name="Savchenko A."/>
            <person name="Shiryaev A."/>
            <person name="Soop K."/>
            <person name="Spirin V."/>
            <person name="Szebenyi C."/>
            <person name="Tomsovsky M."/>
            <person name="Tulloss R.E."/>
            <person name="Uehling J."/>
            <person name="Grigoriev I.V."/>
            <person name="Vagvolgyi C."/>
            <person name="Papp T."/>
            <person name="Martin F.M."/>
            <person name="Miettinen O."/>
            <person name="Hibbett D.S."/>
            <person name="Nagy L.G."/>
        </authorList>
    </citation>
    <scope>NUCLEOTIDE SEQUENCE [LARGE SCALE GENOMIC DNA]</scope>
    <source>
        <strain evidence="1 2">FP101781</strain>
    </source>
</reference>
<dbReference type="EMBL" id="QPFP01000011">
    <property type="protein sequence ID" value="TEB33719.1"/>
    <property type="molecule type" value="Genomic_DNA"/>
</dbReference>
<keyword evidence="2" id="KW-1185">Reference proteome</keyword>
<evidence type="ECO:0000313" key="1">
    <source>
        <dbReference type="EMBL" id="TEB33719.1"/>
    </source>
</evidence>
<evidence type="ECO:0000313" key="2">
    <source>
        <dbReference type="Proteomes" id="UP000298030"/>
    </source>
</evidence>
<name>A0A4Y7TJP0_COPMI</name>
<gene>
    <name evidence="1" type="ORF">FA13DRAFT_107853</name>
</gene>
<dbReference type="Proteomes" id="UP000298030">
    <property type="component" value="Unassembled WGS sequence"/>
</dbReference>
<protein>
    <submittedName>
        <fullName evidence="1">Uncharacterized protein</fullName>
    </submittedName>
</protein>
<comment type="caution">
    <text evidence="1">The sequence shown here is derived from an EMBL/GenBank/DDBJ whole genome shotgun (WGS) entry which is preliminary data.</text>
</comment>
<accession>A0A4Y7TJP0</accession>
<organism evidence="1 2">
    <name type="scientific">Coprinellus micaceus</name>
    <name type="common">Glistening ink-cap mushroom</name>
    <name type="synonym">Coprinus micaceus</name>
    <dbReference type="NCBI Taxonomy" id="71717"/>
    <lineage>
        <taxon>Eukaryota</taxon>
        <taxon>Fungi</taxon>
        <taxon>Dikarya</taxon>
        <taxon>Basidiomycota</taxon>
        <taxon>Agaricomycotina</taxon>
        <taxon>Agaricomycetes</taxon>
        <taxon>Agaricomycetidae</taxon>
        <taxon>Agaricales</taxon>
        <taxon>Agaricineae</taxon>
        <taxon>Psathyrellaceae</taxon>
        <taxon>Coprinellus</taxon>
    </lineage>
</organism>
<proteinExistence type="predicted"/>